<evidence type="ECO:0000259" key="4">
    <source>
        <dbReference type="PROSITE" id="PS50157"/>
    </source>
</evidence>
<evidence type="ECO:0000313" key="6">
    <source>
        <dbReference type="EMBL" id="CAH2083396.1"/>
    </source>
</evidence>
<evidence type="ECO:0000256" key="1">
    <source>
        <dbReference type="PROSITE-ProRule" id="PRU00042"/>
    </source>
</evidence>
<dbReference type="SMART" id="SM00355">
    <property type="entry name" value="ZnF_C2H2"/>
    <property type="match status" value="2"/>
</dbReference>
<feature type="domain" description="ZAD" evidence="5">
    <location>
        <begin position="19"/>
        <end position="98"/>
    </location>
</feature>
<dbReference type="InterPro" id="IPR012934">
    <property type="entry name" value="Znf_AD"/>
</dbReference>
<organism evidence="6 7">
    <name type="scientific">Euphydryas editha</name>
    <name type="common">Edith's checkerspot</name>
    <dbReference type="NCBI Taxonomy" id="104508"/>
    <lineage>
        <taxon>Eukaryota</taxon>
        <taxon>Metazoa</taxon>
        <taxon>Ecdysozoa</taxon>
        <taxon>Arthropoda</taxon>
        <taxon>Hexapoda</taxon>
        <taxon>Insecta</taxon>
        <taxon>Pterygota</taxon>
        <taxon>Neoptera</taxon>
        <taxon>Endopterygota</taxon>
        <taxon>Lepidoptera</taxon>
        <taxon>Glossata</taxon>
        <taxon>Ditrysia</taxon>
        <taxon>Papilionoidea</taxon>
        <taxon>Nymphalidae</taxon>
        <taxon>Nymphalinae</taxon>
        <taxon>Euphydryas</taxon>
    </lineage>
</organism>
<feature type="region of interest" description="Disordered" evidence="3">
    <location>
        <begin position="517"/>
        <end position="607"/>
    </location>
</feature>
<dbReference type="Proteomes" id="UP001153954">
    <property type="component" value="Unassembled WGS sequence"/>
</dbReference>
<feature type="compositionally biased region" description="Basic and acidic residues" evidence="3">
    <location>
        <begin position="527"/>
        <end position="538"/>
    </location>
</feature>
<feature type="compositionally biased region" description="Basic and acidic residues" evidence="3">
    <location>
        <begin position="159"/>
        <end position="175"/>
    </location>
</feature>
<dbReference type="SUPFAM" id="SSF57716">
    <property type="entry name" value="Glucocorticoid receptor-like (DNA-binding domain)"/>
    <property type="match status" value="1"/>
</dbReference>
<keyword evidence="2" id="KW-0862">Zinc</keyword>
<dbReference type="GO" id="GO:0008270">
    <property type="term" value="F:zinc ion binding"/>
    <property type="evidence" value="ECO:0007669"/>
    <property type="project" value="UniProtKB-UniRule"/>
</dbReference>
<evidence type="ECO:0000259" key="5">
    <source>
        <dbReference type="PROSITE" id="PS51915"/>
    </source>
</evidence>
<feature type="compositionally biased region" description="Basic and acidic residues" evidence="3">
    <location>
        <begin position="235"/>
        <end position="252"/>
    </location>
</feature>
<dbReference type="PROSITE" id="PS00028">
    <property type="entry name" value="ZINC_FINGER_C2H2_1"/>
    <property type="match status" value="1"/>
</dbReference>
<feature type="domain" description="C2H2-type" evidence="4">
    <location>
        <begin position="282"/>
        <end position="309"/>
    </location>
</feature>
<keyword evidence="2" id="KW-0479">Metal-binding</keyword>
<name>A0AAU9TDI8_EUPED</name>
<feature type="region of interest" description="Disordered" evidence="3">
    <location>
        <begin position="764"/>
        <end position="853"/>
    </location>
</feature>
<dbReference type="InterPro" id="IPR036236">
    <property type="entry name" value="Znf_C2H2_sf"/>
</dbReference>
<dbReference type="PROSITE" id="PS50157">
    <property type="entry name" value="ZINC_FINGER_C2H2_2"/>
    <property type="match status" value="1"/>
</dbReference>
<feature type="compositionally biased region" description="Polar residues" evidence="3">
    <location>
        <begin position="582"/>
        <end position="596"/>
    </location>
</feature>
<dbReference type="PROSITE" id="PS51915">
    <property type="entry name" value="ZAD"/>
    <property type="match status" value="1"/>
</dbReference>
<feature type="binding site" evidence="2">
    <location>
        <position position="74"/>
    </location>
    <ligand>
        <name>Zn(2+)</name>
        <dbReference type="ChEBI" id="CHEBI:29105"/>
    </ligand>
</feature>
<dbReference type="Gene3D" id="3.40.1800.20">
    <property type="match status" value="1"/>
</dbReference>
<feature type="binding site" evidence="2">
    <location>
        <position position="71"/>
    </location>
    <ligand>
        <name>Zn(2+)</name>
        <dbReference type="ChEBI" id="CHEBI:29105"/>
    </ligand>
</feature>
<keyword evidence="7" id="KW-1185">Reference proteome</keyword>
<proteinExistence type="predicted"/>
<dbReference type="InterPro" id="IPR013087">
    <property type="entry name" value="Znf_C2H2_type"/>
</dbReference>
<dbReference type="Pfam" id="PF07776">
    <property type="entry name" value="zf-AD"/>
    <property type="match status" value="1"/>
</dbReference>
<feature type="binding site" evidence="2">
    <location>
        <position position="21"/>
    </location>
    <ligand>
        <name>Zn(2+)</name>
        <dbReference type="ChEBI" id="CHEBI:29105"/>
    </ligand>
</feature>
<gene>
    <name evidence="6" type="ORF">EEDITHA_LOCUS106</name>
</gene>
<feature type="binding site" evidence="2">
    <location>
        <position position="24"/>
    </location>
    <ligand>
        <name>Zn(2+)</name>
        <dbReference type="ChEBI" id="CHEBI:29105"/>
    </ligand>
</feature>
<evidence type="ECO:0000256" key="3">
    <source>
        <dbReference type="SAM" id="MobiDB-lite"/>
    </source>
</evidence>
<protein>
    <submittedName>
        <fullName evidence="6">Uncharacterized protein</fullName>
    </submittedName>
</protein>
<sequence length="853" mass="96702">MDGFMNSKIEKQTIYEIYRACRLCGAGAGYKMPIIQNVVHLDGAEVELIQKIRECVQIEVHQDDKMPPLICELCVDKVNDFYEFLEMCRQTNKRTRLRLGLPPQAMPRGAPDAGDCILGVTEPVFINEDSNEPTLRSRNKSSKSGKNNKSEKNIISSNSKRDSRDSRDSRTESRSLRSKQPSPPRLRRTKRNHDDDVFLSRMQKSRKIDQPKSILKKQPDIKSEDDSYLTPRMTRPRDREIQVKKEPQDKKVKLQIKPLPPRTLRNSSSSSNIKSKSPPPSHKCKSCKAEFNSYRALNNHMRAHTYAKQVEKKPVKKESKEIRCTDCRKTFPRKMLLNIHKCPKQGEVSISPKIRRMLKPLKVRVARCDPLLKNVTGEHYDVTDVAHDYGLDETCIYPYISSGLRIKSGPGYMVNINDDIRQAFDADKYVHWDSEDTDSDAETDASKKVVSLTSLSLKTIFSQKLLGKVPKKRRKVKAEKAFDSILNASEFDTELKRGINDIIDSLDDTVDESVDTVDESVDTVDESVDKSKADKSGDNDSLFGDEDAPTVTNDDFDSLFNKSNDQVSSESTAKSNDKDNMESNSNGENITENVINETPLKDISSENTEIELSKQENSDIITKEREDKISIESSIENIENTEIVNSLHDNTDILNQNEKDCNEKSQITKESESNGSDVTEKLNTEDSLIDKVENTEENTEENIQINTDSTSVIKEITVSENSENKDNDTITEMDNEIKDDTLINENVNECTTENINNDEIVKNEEDSTKDTKIDHVNGESEEKFNMGDLEDLSDGEMDDKSLMEALDAQIGENEIGEKQSECERDKISDKFKPSSIKSADLESISDDDFNLNE</sequence>
<feature type="compositionally biased region" description="Acidic residues" evidence="3">
    <location>
        <begin position="843"/>
        <end position="853"/>
    </location>
</feature>
<feature type="compositionally biased region" description="Polar residues" evidence="3">
    <location>
        <begin position="560"/>
        <end position="574"/>
    </location>
</feature>
<dbReference type="SUPFAM" id="SSF57667">
    <property type="entry name" value="beta-beta-alpha zinc fingers"/>
    <property type="match status" value="1"/>
</dbReference>
<feature type="compositionally biased region" description="Acidic residues" evidence="3">
    <location>
        <begin position="517"/>
        <end position="526"/>
    </location>
</feature>
<keyword evidence="1" id="KW-0863">Zinc-finger</keyword>
<feature type="compositionally biased region" description="Low complexity" evidence="3">
    <location>
        <begin position="144"/>
        <end position="158"/>
    </location>
</feature>
<feature type="compositionally biased region" description="Acidic residues" evidence="3">
    <location>
        <begin position="788"/>
        <end position="797"/>
    </location>
</feature>
<dbReference type="SMART" id="SM00868">
    <property type="entry name" value="zf-AD"/>
    <property type="match status" value="1"/>
</dbReference>
<feature type="compositionally biased region" description="Low complexity" evidence="3">
    <location>
        <begin position="266"/>
        <end position="276"/>
    </location>
</feature>
<feature type="compositionally biased region" description="Basic and acidic residues" evidence="3">
    <location>
        <begin position="764"/>
        <end position="785"/>
    </location>
</feature>
<evidence type="ECO:0000313" key="7">
    <source>
        <dbReference type="Proteomes" id="UP001153954"/>
    </source>
</evidence>
<comment type="caution">
    <text evidence="6">The sequence shown here is derived from an EMBL/GenBank/DDBJ whole genome shotgun (WGS) entry which is preliminary data.</text>
</comment>
<feature type="region of interest" description="Disordered" evidence="3">
    <location>
        <begin position="128"/>
        <end position="285"/>
    </location>
</feature>
<evidence type="ECO:0000256" key="2">
    <source>
        <dbReference type="PROSITE-ProRule" id="PRU01263"/>
    </source>
</evidence>
<dbReference type="Gene3D" id="3.30.160.60">
    <property type="entry name" value="Classic Zinc Finger"/>
    <property type="match status" value="1"/>
</dbReference>
<accession>A0AAU9TDI8</accession>
<dbReference type="GO" id="GO:0005634">
    <property type="term" value="C:nucleus"/>
    <property type="evidence" value="ECO:0007669"/>
    <property type="project" value="InterPro"/>
</dbReference>
<feature type="compositionally biased region" description="Basic and acidic residues" evidence="3">
    <location>
        <begin position="815"/>
        <end position="832"/>
    </location>
</feature>
<dbReference type="Pfam" id="PF13912">
    <property type="entry name" value="zf-C2H2_6"/>
    <property type="match status" value="1"/>
</dbReference>
<dbReference type="AlphaFoldDB" id="A0AAU9TDI8"/>
<reference evidence="6" key="1">
    <citation type="submission" date="2022-03" db="EMBL/GenBank/DDBJ databases">
        <authorList>
            <person name="Tunstrom K."/>
        </authorList>
    </citation>
    <scope>NUCLEOTIDE SEQUENCE</scope>
</reference>
<feature type="region of interest" description="Disordered" evidence="3">
    <location>
        <begin position="663"/>
        <end position="682"/>
    </location>
</feature>
<dbReference type="EMBL" id="CAKOGL010000001">
    <property type="protein sequence ID" value="CAH2083396.1"/>
    <property type="molecule type" value="Genomic_DNA"/>
</dbReference>